<dbReference type="InterPro" id="IPR036721">
    <property type="entry name" value="RCK_C_sf"/>
</dbReference>
<keyword evidence="4 11" id="KW-1133">Transmembrane helix</keyword>
<feature type="domain" description="CBS" evidence="13">
    <location>
        <begin position="540"/>
        <end position="600"/>
    </location>
</feature>
<dbReference type="PANTHER" id="PTHR43427">
    <property type="entry name" value="CHLORIDE CHANNEL PROTEIN CLC-E"/>
    <property type="match status" value="1"/>
</dbReference>
<dbReference type="GO" id="GO:0005254">
    <property type="term" value="F:chloride channel activity"/>
    <property type="evidence" value="ECO:0007669"/>
    <property type="project" value="UniProtKB-KW"/>
</dbReference>
<gene>
    <name evidence="14" type="ORF">SAMN02745220_01834</name>
</gene>
<dbReference type="InterPro" id="IPR014743">
    <property type="entry name" value="Cl-channel_core"/>
</dbReference>
<dbReference type="Proteomes" id="UP000184603">
    <property type="component" value="Unassembled WGS sequence"/>
</dbReference>
<feature type="transmembrane region" description="Helical" evidence="11">
    <location>
        <begin position="387"/>
        <end position="413"/>
    </location>
</feature>
<reference evidence="14 15" key="1">
    <citation type="submission" date="2016-12" db="EMBL/GenBank/DDBJ databases">
        <authorList>
            <person name="Song W.-J."/>
            <person name="Kurnit D.M."/>
        </authorList>
    </citation>
    <scope>NUCLEOTIDE SEQUENCE [LARGE SCALE GENOMIC DNA]</scope>
    <source>
        <strain evidence="14 15">DSM 18488</strain>
    </source>
</reference>
<dbReference type="InterPro" id="IPR001807">
    <property type="entry name" value="ClC"/>
</dbReference>
<evidence type="ECO:0000256" key="7">
    <source>
        <dbReference type="ARBA" id="ARBA00023173"/>
    </source>
</evidence>
<dbReference type="GO" id="GO:0008324">
    <property type="term" value="F:monoatomic cation transmembrane transporter activity"/>
    <property type="evidence" value="ECO:0007669"/>
    <property type="project" value="InterPro"/>
</dbReference>
<dbReference type="Gene3D" id="3.10.580.10">
    <property type="entry name" value="CBS-domain"/>
    <property type="match status" value="1"/>
</dbReference>
<dbReference type="PROSITE" id="PS51257">
    <property type="entry name" value="PROKAR_LIPOPROTEIN"/>
    <property type="match status" value="1"/>
</dbReference>
<keyword evidence="7" id="KW-0869">Chloride channel</keyword>
<dbReference type="SUPFAM" id="SSF54631">
    <property type="entry name" value="CBS-domain pair"/>
    <property type="match status" value="1"/>
</dbReference>
<evidence type="ECO:0000256" key="8">
    <source>
        <dbReference type="ARBA" id="ARBA00023214"/>
    </source>
</evidence>
<feature type="transmembrane region" description="Helical" evidence="11">
    <location>
        <begin position="21"/>
        <end position="46"/>
    </location>
</feature>
<dbReference type="GO" id="GO:0006813">
    <property type="term" value="P:potassium ion transport"/>
    <property type="evidence" value="ECO:0007669"/>
    <property type="project" value="InterPro"/>
</dbReference>
<dbReference type="AlphaFoldDB" id="A0A1M7Y533"/>
<dbReference type="PROSITE" id="PS51371">
    <property type="entry name" value="CBS"/>
    <property type="match status" value="2"/>
</dbReference>
<accession>A0A1M7Y533</accession>
<name>A0A1M7Y533_9BACT</name>
<keyword evidence="15" id="KW-1185">Reference proteome</keyword>
<proteinExistence type="predicted"/>
<dbReference type="PANTHER" id="PTHR43427:SF6">
    <property type="entry name" value="CHLORIDE CHANNEL PROTEIN CLC-E"/>
    <property type="match status" value="1"/>
</dbReference>
<keyword evidence="5" id="KW-0406">Ion transport</keyword>
<evidence type="ECO:0000256" key="4">
    <source>
        <dbReference type="ARBA" id="ARBA00022989"/>
    </source>
</evidence>
<evidence type="ECO:0000256" key="10">
    <source>
        <dbReference type="PROSITE-ProRule" id="PRU00703"/>
    </source>
</evidence>
<dbReference type="SUPFAM" id="SSF81340">
    <property type="entry name" value="Clc chloride channel"/>
    <property type="match status" value="1"/>
</dbReference>
<evidence type="ECO:0000259" key="12">
    <source>
        <dbReference type="PROSITE" id="PS51202"/>
    </source>
</evidence>
<dbReference type="RefSeq" id="WP_073613149.1">
    <property type="nucleotide sequence ID" value="NZ_FRFE01000007.1"/>
</dbReference>
<dbReference type="Pfam" id="PF00571">
    <property type="entry name" value="CBS"/>
    <property type="match status" value="2"/>
</dbReference>
<feature type="domain" description="RCK C-terminal" evidence="12">
    <location>
        <begin position="606"/>
        <end position="688"/>
    </location>
</feature>
<dbReference type="CDD" id="cd00400">
    <property type="entry name" value="Voltage_gated_ClC"/>
    <property type="match status" value="1"/>
</dbReference>
<dbReference type="Pfam" id="PF02080">
    <property type="entry name" value="TrkA_C"/>
    <property type="match status" value="1"/>
</dbReference>
<keyword evidence="8" id="KW-0868">Chloride</keyword>
<feature type="transmembrane region" description="Helical" evidence="11">
    <location>
        <begin position="235"/>
        <end position="255"/>
    </location>
</feature>
<feature type="domain" description="CBS" evidence="13">
    <location>
        <begin position="474"/>
        <end position="532"/>
    </location>
</feature>
<evidence type="ECO:0000256" key="5">
    <source>
        <dbReference type="ARBA" id="ARBA00023065"/>
    </source>
</evidence>
<feature type="transmembrane region" description="Helical" evidence="11">
    <location>
        <begin position="161"/>
        <end position="185"/>
    </location>
</feature>
<dbReference type="Pfam" id="PF00654">
    <property type="entry name" value="Voltage_CLC"/>
    <property type="match status" value="1"/>
</dbReference>
<dbReference type="InterPro" id="IPR050368">
    <property type="entry name" value="ClC-type_chloride_channel"/>
</dbReference>
<dbReference type="Gene3D" id="3.30.70.1450">
    <property type="entry name" value="Regulator of K+ conductance, C-terminal domain"/>
    <property type="match status" value="1"/>
</dbReference>
<dbReference type="Gene3D" id="1.10.3080.10">
    <property type="entry name" value="Clc chloride channel"/>
    <property type="match status" value="1"/>
</dbReference>
<dbReference type="InterPro" id="IPR000644">
    <property type="entry name" value="CBS_dom"/>
</dbReference>
<evidence type="ECO:0000256" key="6">
    <source>
        <dbReference type="ARBA" id="ARBA00023136"/>
    </source>
</evidence>
<protein>
    <submittedName>
        <fullName evidence="14">Chloride channel protein, CIC family</fullName>
    </submittedName>
</protein>
<feature type="transmembrane region" description="Helical" evidence="11">
    <location>
        <begin position="356"/>
        <end position="375"/>
    </location>
</feature>
<evidence type="ECO:0000259" key="13">
    <source>
        <dbReference type="PROSITE" id="PS51371"/>
    </source>
</evidence>
<evidence type="ECO:0000313" key="15">
    <source>
        <dbReference type="Proteomes" id="UP000184603"/>
    </source>
</evidence>
<evidence type="ECO:0000256" key="1">
    <source>
        <dbReference type="ARBA" id="ARBA00004141"/>
    </source>
</evidence>
<evidence type="ECO:0000313" key="14">
    <source>
        <dbReference type="EMBL" id="SHO47332.1"/>
    </source>
</evidence>
<dbReference type="OrthoDB" id="9767361at2"/>
<dbReference type="GO" id="GO:0034707">
    <property type="term" value="C:chloride channel complex"/>
    <property type="evidence" value="ECO:0007669"/>
    <property type="project" value="UniProtKB-KW"/>
</dbReference>
<organism evidence="14 15">
    <name type="scientific">Desulfopila aestuarii DSM 18488</name>
    <dbReference type="NCBI Taxonomy" id="1121416"/>
    <lineage>
        <taxon>Bacteria</taxon>
        <taxon>Pseudomonadati</taxon>
        <taxon>Thermodesulfobacteriota</taxon>
        <taxon>Desulfobulbia</taxon>
        <taxon>Desulfobulbales</taxon>
        <taxon>Desulfocapsaceae</taxon>
        <taxon>Desulfopila</taxon>
    </lineage>
</organism>
<dbReference type="SMART" id="SM00116">
    <property type="entry name" value="CBS"/>
    <property type="match status" value="2"/>
</dbReference>
<dbReference type="EMBL" id="FRFE01000007">
    <property type="protein sequence ID" value="SHO47332.1"/>
    <property type="molecule type" value="Genomic_DNA"/>
</dbReference>
<feature type="transmembrane region" description="Helical" evidence="11">
    <location>
        <begin position="66"/>
        <end position="86"/>
    </location>
</feature>
<dbReference type="STRING" id="1121416.SAMN02745220_01834"/>
<feature type="transmembrane region" description="Helical" evidence="11">
    <location>
        <begin position="419"/>
        <end position="439"/>
    </location>
</feature>
<keyword evidence="10" id="KW-0129">CBS domain</keyword>
<dbReference type="PRINTS" id="PR00762">
    <property type="entry name" value="CLCHANNEL"/>
</dbReference>
<evidence type="ECO:0000256" key="11">
    <source>
        <dbReference type="SAM" id="Phobius"/>
    </source>
</evidence>
<comment type="subcellular location">
    <subcellularLocation>
        <location evidence="1">Membrane</location>
        <topology evidence="1">Multi-pass membrane protein</topology>
    </subcellularLocation>
</comment>
<keyword evidence="3 11" id="KW-0812">Transmembrane</keyword>
<keyword evidence="2" id="KW-0813">Transport</keyword>
<dbReference type="InterPro" id="IPR006037">
    <property type="entry name" value="RCK_C"/>
</dbReference>
<evidence type="ECO:0000256" key="3">
    <source>
        <dbReference type="ARBA" id="ARBA00022692"/>
    </source>
</evidence>
<feature type="transmembrane region" description="Helical" evidence="11">
    <location>
        <begin position="197"/>
        <end position="215"/>
    </location>
</feature>
<dbReference type="InterPro" id="IPR046342">
    <property type="entry name" value="CBS_dom_sf"/>
</dbReference>
<sequence length="694" mass="74554">MTPRRNLPSNFLDRLAPPEGLLLLILSVLVGSCTGLAAVLFIKLIYYIQTLSYSSLADAVPFLGKWVYFVVPIAGGLLVGPLILFAQEAKGHGVPEVMQALILRGGRIRPRVAAAKILASALCIGTGGSAGREGPIVQVGAALGSSLGQILRLSDERIRNLVACGAAAGIAATFNAPIAGVAFAIEVLMCGLQVRHFGNVVIAAVSASIVSHTILGRRVAFEVPIYAWHNPIELLLYLLLGLCAALIGIMFIRMLNFSENLFDNWKFPQILKPAVGAGCLGILGYAYMHLPGVAEPITGGAHGGSGAVIPHMYGSGFPFIEVAIQGHASLWILVLLIFLKPIATSFTLGSGNSGGVFAPSLFIGAMLGGALGNVFQTLFPSIASSPGAYALVGMAALFSATARAPLTAMLIVFEMSNDYYMILPLMIAGITACFFAQWLHPESIYTIKLAKRGVRFSEGRDMDIMQGVKVSEVMRTTPVTIHKDQPLSDVMALFQETHLHGFPVLQDEGKLWGIVTLQDIDRAQMKENFSATTMRVADVAVEDPITVFPDEPIWVAIQKMSPRDLARLPVVRRGSSGRLCGLISRSDILRAYDVGVVRKQRGQIISDQVDLRKPADNGFVEFVLKEGDTCNNAMVKEMQVPQTVNIVSIKRGGQIIIPRGSTRLNAGDVLTVYGKFEDIQRLKDILNTCPLPVQ</sequence>
<evidence type="ECO:0000256" key="9">
    <source>
        <dbReference type="ARBA" id="ARBA00023303"/>
    </source>
</evidence>
<dbReference type="SUPFAM" id="SSF116726">
    <property type="entry name" value="TrkA C-terminal domain-like"/>
    <property type="match status" value="1"/>
</dbReference>
<keyword evidence="6 11" id="KW-0472">Membrane</keyword>
<dbReference type="PROSITE" id="PS51202">
    <property type="entry name" value="RCK_C"/>
    <property type="match status" value="1"/>
</dbReference>
<evidence type="ECO:0000256" key="2">
    <source>
        <dbReference type="ARBA" id="ARBA00022448"/>
    </source>
</evidence>
<keyword evidence="9" id="KW-0407">Ion channel</keyword>